<dbReference type="RefSeq" id="WP_307636397.1">
    <property type="nucleotide sequence ID" value="NZ_JAUSRR010000003.1"/>
</dbReference>
<dbReference type="InterPro" id="IPR036271">
    <property type="entry name" value="Tet_transcr_reg_TetR-rel_C_sf"/>
</dbReference>
<dbReference type="PROSITE" id="PS50977">
    <property type="entry name" value="HTH_TETR_2"/>
    <property type="match status" value="1"/>
</dbReference>
<feature type="domain" description="HTH tetR-type" evidence="4">
    <location>
        <begin position="29"/>
        <end position="89"/>
    </location>
</feature>
<evidence type="ECO:0000313" key="6">
    <source>
        <dbReference type="Proteomes" id="UP001244295"/>
    </source>
</evidence>
<dbReference type="Pfam" id="PF17938">
    <property type="entry name" value="TetR_C_29"/>
    <property type="match status" value="1"/>
</dbReference>
<dbReference type="AlphaFoldDB" id="A0AAW8DTC8"/>
<evidence type="ECO:0000256" key="3">
    <source>
        <dbReference type="SAM" id="MobiDB-lite"/>
    </source>
</evidence>
<dbReference type="SUPFAM" id="SSF48498">
    <property type="entry name" value="Tetracyclin repressor-like, C-terminal domain"/>
    <property type="match status" value="1"/>
</dbReference>
<name>A0AAW8DTC8_9BURK</name>
<protein>
    <submittedName>
        <fullName evidence="5">AcrR family transcriptional regulator</fullName>
    </submittedName>
</protein>
<keyword evidence="1 2" id="KW-0238">DNA-binding</keyword>
<dbReference type="SUPFAM" id="SSF46689">
    <property type="entry name" value="Homeodomain-like"/>
    <property type="match status" value="1"/>
</dbReference>
<dbReference type="EMBL" id="JAUSRR010000003">
    <property type="protein sequence ID" value="MDP9922815.1"/>
    <property type="molecule type" value="Genomic_DNA"/>
</dbReference>
<evidence type="ECO:0000256" key="1">
    <source>
        <dbReference type="ARBA" id="ARBA00023125"/>
    </source>
</evidence>
<feature type="region of interest" description="Disordered" evidence="3">
    <location>
        <begin position="1"/>
        <end position="27"/>
    </location>
</feature>
<sequence length="227" mass="25451">MSTENAPSKKVPAKRKPPRTSGRPLADAAVGQQRILDATIVLLKTRAPEQLSILEIAGSAGVTRTLVRYYFGDLRGVLREATEQLMGQLQDRMEAALVSRGPLPERVYQRLLLRLEFMREHPHFERLALSEIYHAEDADGSQGKTGNSLQRISRRAMELTAMLLGDSRADVDPRHIHLTILSVSAFIPTAQPLLDHLFGTGPKGDREIEKYLRFVSQMLADRIQQHP</sequence>
<feature type="DNA-binding region" description="H-T-H motif" evidence="2">
    <location>
        <begin position="52"/>
        <end position="71"/>
    </location>
</feature>
<evidence type="ECO:0000259" key="4">
    <source>
        <dbReference type="PROSITE" id="PS50977"/>
    </source>
</evidence>
<organism evidence="5 6">
    <name type="scientific">Variovorax boronicumulans</name>
    <dbReference type="NCBI Taxonomy" id="436515"/>
    <lineage>
        <taxon>Bacteria</taxon>
        <taxon>Pseudomonadati</taxon>
        <taxon>Pseudomonadota</taxon>
        <taxon>Betaproteobacteria</taxon>
        <taxon>Burkholderiales</taxon>
        <taxon>Comamonadaceae</taxon>
        <taxon>Variovorax</taxon>
    </lineage>
</organism>
<dbReference type="GO" id="GO:0003677">
    <property type="term" value="F:DNA binding"/>
    <property type="evidence" value="ECO:0007669"/>
    <property type="project" value="UniProtKB-UniRule"/>
</dbReference>
<dbReference type="Gene3D" id="1.10.357.10">
    <property type="entry name" value="Tetracycline Repressor, domain 2"/>
    <property type="match status" value="1"/>
</dbReference>
<dbReference type="Proteomes" id="UP001244295">
    <property type="component" value="Unassembled WGS sequence"/>
</dbReference>
<evidence type="ECO:0000256" key="2">
    <source>
        <dbReference type="PROSITE-ProRule" id="PRU00335"/>
    </source>
</evidence>
<dbReference type="InterPro" id="IPR001647">
    <property type="entry name" value="HTH_TetR"/>
</dbReference>
<dbReference type="InterPro" id="IPR041474">
    <property type="entry name" value="NicS_C"/>
</dbReference>
<reference evidence="5" key="1">
    <citation type="submission" date="2023-07" db="EMBL/GenBank/DDBJ databases">
        <title>Sorghum-associated microbial communities from plants grown in Nebraska, USA.</title>
        <authorList>
            <person name="Schachtman D."/>
        </authorList>
    </citation>
    <scope>NUCLEOTIDE SEQUENCE</scope>
    <source>
        <strain evidence="5">DS2795</strain>
    </source>
</reference>
<evidence type="ECO:0000313" key="5">
    <source>
        <dbReference type="EMBL" id="MDP9922815.1"/>
    </source>
</evidence>
<dbReference type="InterPro" id="IPR009057">
    <property type="entry name" value="Homeodomain-like_sf"/>
</dbReference>
<gene>
    <name evidence="5" type="ORF">J2W25_001836</name>
</gene>
<proteinExistence type="predicted"/>
<accession>A0AAW8DTC8</accession>
<comment type="caution">
    <text evidence="5">The sequence shown here is derived from an EMBL/GenBank/DDBJ whole genome shotgun (WGS) entry which is preliminary data.</text>
</comment>